<keyword evidence="8" id="KW-0143">Chaperone</keyword>
<keyword evidence="13" id="KW-1185">Reference proteome</keyword>
<feature type="transmembrane region" description="Helical" evidence="10">
    <location>
        <begin position="68"/>
        <end position="85"/>
    </location>
</feature>
<evidence type="ECO:0000256" key="2">
    <source>
        <dbReference type="ARBA" id="ARBA00022448"/>
    </source>
</evidence>
<comment type="subcellular location">
    <subcellularLocation>
        <location evidence="1">Endoplasmic reticulum membrane</location>
        <topology evidence="1">Multi-pass membrane protein</topology>
    </subcellularLocation>
</comment>
<dbReference type="Gene3D" id="1.10.3380.10">
    <property type="entry name" value="Sec63 N-terminal domain-like domain"/>
    <property type="match status" value="1"/>
</dbReference>
<dbReference type="InterPro" id="IPR014756">
    <property type="entry name" value="Ig_E-set"/>
</dbReference>
<dbReference type="EMBL" id="JALJOQ010000202">
    <property type="protein sequence ID" value="KAK9789757.1"/>
    <property type="molecule type" value="Genomic_DNA"/>
</dbReference>
<feature type="transmembrane region" description="Helical" evidence="10">
    <location>
        <begin position="12"/>
        <end position="33"/>
    </location>
</feature>
<dbReference type="SUPFAM" id="SSF81296">
    <property type="entry name" value="E set domains"/>
    <property type="match status" value="1"/>
</dbReference>
<dbReference type="GO" id="GO:0006620">
    <property type="term" value="P:post-translational protein targeting to endoplasmic reticulum membrane"/>
    <property type="evidence" value="ECO:0007669"/>
    <property type="project" value="TreeGrafter"/>
</dbReference>
<dbReference type="InterPro" id="IPR001623">
    <property type="entry name" value="DnaJ_domain"/>
</dbReference>
<feature type="transmembrane region" description="Helical" evidence="10">
    <location>
        <begin position="189"/>
        <end position="211"/>
    </location>
</feature>
<dbReference type="InterPro" id="IPR004179">
    <property type="entry name" value="Sec63-dom"/>
</dbReference>
<comment type="caution">
    <text evidence="12">The sequence shown here is derived from an EMBL/GenBank/DDBJ whole genome shotgun (WGS) entry which is preliminary data.</text>
</comment>
<accession>A0AAW1NP57</accession>
<feature type="domain" description="J" evidence="11">
    <location>
        <begin position="96"/>
        <end position="161"/>
    </location>
</feature>
<dbReference type="Gene3D" id="1.10.150.20">
    <property type="entry name" value="5' to 3' exonuclease, C-terminal subdomain"/>
    <property type="match status" value="1"/>
</dbReference>
<dbReference type="Gene3D" id="2.60.40.150">
    <property type="entry name" value="C2 domain"/>
    <property type="match status" value="1"/>
</dbReference>
<feature type="compositionally biased region" description="Acidic residues" evidence="9">
    <location>
        <begin position="706"/>
        <end position="755"/>
    </location>
</feature>
<dbReference type="GO" id="GO:0003723">
    <property type="term" value="F:RNA binding"/>
    <property type="evidence" value="ECO:0007669"/>
    <property type="project" value="TreeGrafter"/>
</dbReference>
<dbReference type="PANTHER" id="PTHR24075:SF0">
    <property type="entry name" value="TRANSLOCATION PROTEIN SEC63 HOMOLOG"/>
    <property type="match status" value="1"/>
</dbReference>
<keyword evidence="3 10" id="KW-0812">Transmembrane</keyword>
<evidence type="ECO:0000259" key="11">
    <source>
        <dbReference type="PROSITE" id="PS50076"/>
    </source>
</evidence>
<keyword evidence="4" id="KW-0256">Endoplasmic reticulum</keyword>
<dbReference type="FunFam" id="1.10.287.110:FF:000038">
    <property type="entry name" value="DnaJ protein ERDJ2A"/>
    <property type="match status" value="1"/>
</dbReference>
<feature type="compositionally biased region" description="Low complexity" evidence="9">
    <location>
        <begin position="693"/>
        <end position="705"/>
    </location>
</feature>
<dbReference type="InterPro" id="IPR035892">
    <property type="entry name" value="C2_domain_sf"/>
</dbReference>
<reference evidence="12 13" key="1">
    <citation type="journal article" date="2024" name="Nat. Commun.">
        <title>Phylogenomics reveals the evolutionary origins of lichenization in chlorophyte algae.</title>
        <authorList>
            <person name="Puginier C."/>
            <person name="Libourel C."/>
            <person name="Otte J."/>
            <person name="Skaloud P."/>
            <person name="Haon M."/>
            <person name="Grisel S."/>
            <person name="Petersen M."/>
            <person name="Berrin J.G."/>
            <person name="Delaux P.M."/>
            <person name="Dal Grande F."/>
            <person name="Keller J."/>
        </authorList>
    </citation>
    <scope>NUCLEOTIDE SEQUENCE [LARGE SCALE GENOMIC DNA]</scope>
    <source>
        <strain evidence="12 13">SAG 2036</strain>
    </source>
</reference>
<keyword evidence="6 10" id="KW-1133">Transmembrane helix</keyword>
<evidence type="ECO:0000256" key="5">
    <source>
        <dbReference type="ARBA" id="ARBA00022927"/>
    </source>
</evidence>
<evidence type="ECO:0000256" key="3">
    <source>
        <dbReference type="ARBA" id="ARBA00022692"/>
    </source>
</evidence>
<feature type="compositionally biased region" description="Polar residues" evidence="9">
    <location>
        <begin position="602"/>
        <end position="612"/>
    </location>
</feature>
<dbReference type="Gene3D" id="1.10.287.110">
    <property type="entry name" value="DnaJ domain"/>
    <property type="match status" value="1"/>
</dbReference>
<dbReference type="PROSITE" id="PS50076">
    <property type="entry name" value="DNAJ_2"/>
    <property type="match status" value="1"/>
</dbReference>
<dbReference type="PANTHER" id="PTHR24075">
    <property type="entry name" value="SEC63 DOMAIN-CONTAINING"/>
    <property type="match status" value="1"/>
</dbReference>
<dbReference type="Pfam" id="PF00226">
    <property type="entry name" value="DnaJ"/>
    <property type="match status" value="1"/>
</dbReference>
<dbReference type="GO" id="GO:0031207">
    <property type="term" value="C:Sec62/Sec63 complex"/>
    <property type="evidence" value="ECO:0007669"/>
    <property type="project" value="TreeGrafter"/>
</dbReference>
<proteinExistence type="predicted"/>
<feature type="compositionally biased region" description="Acidic residues" evidence="9">
    <location>
        <begin position="555"/>
        <end position="567"/>
    </location>
</feature>
<keyword evidence="7 10" id="KW-0472">Membrane</keyword>
<feature type="region of interest" description="Disordered" evidence="9">
    <location>
        <begin position="549"/>
        <end position="636"/>
    </location>
</feature>
<evidence type="ECO:0000256" key="6">
    <source>
        <dbReference type="ARBA" id="ARBA00022989"/>
    </source>
</evidence>
<evidence type="ECO:0000313" key="12">
    <source>
        <dbReference type="EMBL" id="KAK9789757.1"/>
    </source>
</evidence>
<dbReference type="CDD" id="cd06257">
    <property type="entry name" value="DnaJ"/>
    <property type="match status" value="1"/>
</dbReference>
<keyword evidence="2" id="KW-0813">Transport</keyword>
<organism evidence="12 13">
    <name type="scientific">Symbiochloris irregularis</name>
    <dbReference type="NCBI Taxonomy" id="706552"/>
    <lineage>
        <taxon>Eukaryota</taxon>
        <taxon>Viridiplantae</taxon>
        <taxon>Chlorophyta</taxon>
        <taxon>core chlorophytes</taxon>
        <taxon>Trebouxiophyceae</taxon>
        <taxon>Trebouxiales</taxon>
        <taxon>Trebouxiaceae</taxon>
        <taxon>Symbiochloris</taxon>
    </lineage>
</organism>
<protein>
    <recommendedName>
        <fullName evidence="11">J domain-containing protein</fullName>
    </recommendedName>
</protein>
<sequence length="767" mass="83405">MAEQQEGSSPLFAIFFLSIYSLLLIPITIWRLCAAAGSEDVVKPWEVAQKRKPSALTRFFRRLSKPSTFLLLLGWLVWVALLWYVQLAAQDLTPFDPFAILQVSPGAEKSEISRAYRKLSVQFHPDKNPDPAAHKYFAEFITKAYKALTDPVARKNYEQYGHPDGPQSIKLNVALPEWLINGDAKQAPLVLGGLVLFGILLPLGVAARYLLVSNKYAGPNQVMAETMEIFLRSKFAVKESQSLARVLDTLVYAMEFINMPVPAEQGPGLEELRKTVLRLHPELKEKSQWWKKRKSSIVKAHMLLLAHLGRAEIPDSLLADHKFVLTKSALLLEEVVKIATLPRPPLRLGWLAPALGGLEMLQCITQAVSVQSRKAVGQNSKNAGEATLAQMPHLDGETLKRLGRKRVRSLADLLTLPQTEQTATLTQAGLTAAQAEDVQTALVSVPTVHLQKVTCGLQGEDGVDDFDVMEGDVVTCSATVTLTRPSHTMQAFRRPTTGSTVQAFAPLFPGAREEKWYFCLADAPKNALLGLCPESLLKAEAAGVVETLGPHLPGQEEDDSGSGDDESEHFALENGDASDSAGPAENGGKGATTTKSRPDGGNSRNHSSQHLANGNGKALAASKEAAGKKRSRLPAAMQAEPQEVVLQFPAPAPGKYDLTFYCVSDCWVGRDVAVPVKLRVAEATRAEREGRAQRQLAAQEEAALLDSEEEDADDDEDKEDDDDAAGEYDSDETGTEESGSDNDDDSDVSLPELEEQAGSKSAYDINA</sequence>
<dbReference type="SUPFAM" id="SSF46565">
    <property type="entry name" value="Chaperone J-domain"/>
    <property type="match status" value="1"/>
</dbReference>
<evidence type="ECO:0000256" key="8">
    <source>
        <dbReference type="ARBA" id="ARBA00023186"/>
    </source>
</evidence>
<dbReference type="Pfam" id="PF02889">
    <property type="entry name" value="Sec63"/>
    <property type="match status" value="1"/>
</dbReference>
<evidence type="ECO:0000256" key="10">
    <source>
        <dbReference type="SAM" id="Phobius"/>
    </source>
</evidence>
<dbReference type="PRINTS" id="PR00625">
    <property type="entry name" value="JDOMAIN"/>
</dbReference>
<dbReference type="GO" id="GO:0008320">
    <property type="term" value="F:protein transmembrane transporter activity"/>
    <property type="evidence" value="ECO:0007669"/>
    <property type="project" value="TreeGrafter"/>
</dbReference>
<feature type="region of interest" description="Disordered" evidence="9">
    <location>
        <begin position="685"/>
        <end position="767"/>
    </location>
</feature>
<dbReference type="SUPFAM" id="SSF158702">
    <property type="entry name" value="Sec63 N-terminal domain-like"/>
    <property type="match status" value="1"/>
</dbReference>
<evidence type="ECO:0000256" key="7">
    <source>
        <dbReference type="ARBA" id="ARBA00023136"/>
    </source>
</evidence>
<gene>
    <name evidence="12" type="ORF">WJX73_001047</name>
</gene>
<keyword evidence="5" id="KW-0653">Protein transport</keyword>
<name>A0AAW1NP57_9CHLO</name>
<dbReference type="Proteomes" id="UP001465755">
    <property type="component" value="Unassembled WGS sequence"/>
</dbReference>
<evidence type="ECO:0000256" key="1">
    <source>
        <dbReference type="ARBA" id="ARBA00004477"/>
    </source>
</evidence>
<dbReference type="AlphaFoldDB" id="A0AAW1NP57"/>
<dbReference type="GO" id="GO:0006614">
    <property type="term" value="P:SRP-dependent cotranslational protein targeting to membrane"/>
    <property type="evidence" value="ECO:0007669"/>
    <property type="project" value="TreeGrafter"/>
</dbReference>
<evidence type="ECO:0000256" key="9">
    <source>
        <dbReference type="SAM" id="MobiDB-lite"/>
    </source>
</evidence>
<dbReference type="InterPro" id="IPR036869">
    <property type="entry name" value="J_dom_sf"/>
</dbReference>
<evidence type="ECO:0000256" key="4">
    <source>
        <dbReference type="ARBA" id="ARBA00022824"/>
    </source>
</evidence>
<dbReference type="SMART" id="SM00271">
    <property type="entry name" value="DnaJ"/>
    <property type="match status" value="1"/>
</dbReference>
<evidence type="ECO:0000313" key="13">
    <source>
        <dbReference type="Proteomes" id="UP001465755"/>
    </source>
</evidence>
<dbReference type="SMART" id="SM00973">
    <property type="entry name" value="Sec63"/>
    <property type="match status" value="1"/>
</dbReference>